<gene>
    <name evidence="7" type="ORF">U472_07895</name>
</gene>
<feature type="transmembrane region" description="Helical" evidence="5">
    <location>
        <begin position="297"/>
        <end position="319"/>
    </location>
</feature>
<organism evidence="7 8">
    <name type="scientific">Orenia metallireducens</name>
    <dbReference type="NCBI Taxonomy" id="1413210"/>
    <lineage>
        <taxon>Bacteria</taxon>
        <taxon>Bacillati</taxon>
        <taxon>Bacillota</taxon>
        <taxon>Clostridia</taxon>
        <taxon>Halanaerobiales</taxon>
        <taxon>Halobacteroidaceae</taxon>
        <taxon>Orenia</taxon>
    </lineage>
</organism>
<keyword evidence="2 5" id="KW-0812">Transmembrane</keyword>
<accession>A0A1C0AAR5</accession>
<keyword evidence="4 5" id="KW-0472">Membrane</keyword>
<evidence type="ECO:0000313" key="8">
    <source>
        <dbReference type="Proteomes" id="UP000093514"/>
    </source>
</evidence>
<dbReference type="Gene3D" id="1.10.3720.10">
    <property type="entry name" value="MetI-like"/>
    <property type="match status" value="1"/>
</dbReference>
<dbReference type="InterPro" id="IPR000515">
    <property type="entry name" value="MetI-like"/>
</dbReference>
<feature type="transmembrane region" description="Helical" evidence="5">
    <location>
        <begin position="21"/>
        <end position="44"/>
    </location>
</feature>
<dbReference type="AlphaFoldDB" id="A0A1C0AAR5"/>
<dbReference type="CDD" id="cd06261">
    <property type="entry name" value="TM_PBP2"/>
    <property type="match status" value="1"/>
</dbReference>
<feature type="domain" description="ABC transmembrane type-1" evidence="6">
    <location>
        <begin position="262"/>
        <end position="453"/>
    </location>
</feature>
<evidence type="ECO:0000256" key="5">
    <source>
        <dbReference type="RuleBase" id="RU363032"/>
    </source>
</evidence>
<name>A0A1C0AAR5_9FIRM</name>
<dbReference type="SUPFAM" id="SSF161098">
    <property type="entry name" value="MetI-like"/>
    <property type="match status" value="1"/>
</dbReference>
<dbReference type="PANTHER" id="PTHR43839">
    <property type="entry name" value="OPPC IN A BINDING PROTEIN-DEPENDENT TRANSPORT SYSTEM"/>
    <property type="match status" value="1"/>
</dbReference>
<dbReference type="Proteomes" id="UP000093514">
    <property type="component" value="Unassembled WGS sequence"/>
</dbReference>
<keyword evidence="3 5" id="KW-1133">Transmembrane helix</keyword>
<evidence type="ECO:0000313" key="7">
    <source>
        <dbReference type="EMBL" id="OCL27371.1"/>
    </source>
</evidence>
<comment type="similarity">
    <text evidence="5">Belongs to the binding-protein-dependent transport system permease family.</text>
</comment>
<evidence type="ECO:0000256" key="3">
    <source>
        <dbReference type="ARBA" id="ARBA00022989"/>
    </source>
</evidence>
<feature type="transmembrane region" description="Helical" evidence="5">
    <location>
        <begin position="264"/>
        <end position="285"/>
    </location>
</feature>
<dbReference type="Pfam" id="PF00528">
    <property type="entry name" value="BPD_transp_1"/>
    <property type="match status" value="1"/>
</dbReference>
<evidence type="ECO:0000256" key="1">
    <source>
        <dbReference type="ARBA" id="ARBA00004141"/>
    </source>
</evidence>
<dbReference type="RefSeq" id="WP_068717183.1">
    <property type="nucleotide sequence ID" value="NZ_LWDV01000008.1"/>
</dbReference>
<protein>
    <submittedName>
        <fullName evidence="7">ABC transporter permease</fullName>
    </submittedName>
</protein>
<evidence type="ECO:0000259" key="6">
    <source>
        <dbReference type="PROSITE" id="PS50928"/>
    </source>
</evidence>
<sequence length="467" mass="52926">MRWRDIKESFLEFWHKFKQEKYGIIGVVFFGLFILLILCESLIIPFPEADSRWRDVTYWQNNPKGAEPIWVNWFTSQDRAEHKILDSPKVLEKDRSKMKIMNLIFDYNYEDELPPKDLIFKALAKGNIMMSIELERPDGNKVQLSRISINNSNEKEVVVSLNNKGSSTAYDFIKKYDTAENIQSLSRDTIRPMNIFFSQVQEGMYVQPTPLKGTYKIKISAIVMGKDSILENPSLTIAGRVFGLLGTDNSKRDIWSGIIAGVKWAMLLGLLTSCISVTIGVIYGVTSAYFGGWVDALIMRIFEIFTSIPLLPVLIVMSAIFKPSIWILMIMMSLFFWVGSVRTVRSIALQIKEETYIEAAYALDASDSRIIFKHMISQVVPYSFASMALMVPSAIIYEATISLIGLGDATIVTWGQILHGAMSSGAVLQGLWWWVIPPGIFIAMMGMTFAFLGFTMDTILNPKLKKR</sequence>
<keyword evidence="8" id="KW-1185">Reference proteome</keyword>
<dbReference type="PANTHER" id="PTHR43839:SF1">
    <property type="entry name" value="OPPC IN A BINDING PROTEIN-DEPENDENT TRANSPORT SYSTEM"/>
    <property type="match status" value="1"/>
</dbReference>
<feature type="transmembrane region" description="Helical" evidence="5">
    <location>
        <begin position="325"/>
        <end position="344"/>
    </location>
</feature>
<dbReference type="GO" id="GO:0005886">
    <property type="term" value="C:plasma membrane"/>
    <property type="evidence" value="ECO:0007669"/>
    <property type="project" value="UniProtKB-SubCell"/>
</dbReference>
<evidence type="ECO:0000256" key="2">
    <source>
        <dbReference type="ARBA" id="ARBA00022692"/>
    </source>
</evidence>
<dbReference type="OrthoDB" id="9797852at2"/>
<feature type="transmembrane region" description="Helical" evidence="5">
    <location>
        <begin position="431"/>
        <end position="460"/>
    </location>
</feature>
<dbReference type="EMBL" id="LWDV01000008">
    <property type="protein sequence ID" value="OCL27371.1"/>
    <property type="molecule type" value="Genomic_DNA"/>
</dbReference>
<dbReference type="PROSITE" id="PS50928">
    <property type="entry name" value="ABC_TM1"/>
    <property type="match status" value="1"/>
</dbReference>
<feature type="transmembrane region" description="Helical" evidence="5">
    <location>
        <begin position="379"/>
        <end position="397"/>
    </location>
</feature>
<reference evidence="8" key="1">
    <citation type="submission" date="2016-07" db="EMBL/GenBank/DDBJ databases">
        <authorList>
            <person name="Florea S."/>
            <person name="Webb J.S."/>
            <person name="Jaromczyk J."/>
            <person name="Schardl C.L."/>
        </authorList>
    </citation>
    <scope>NUCLEOTIDE SEQUENCE [LARGE SCALE GENOMIC DNA]</scope>
    <source>
        <strain evidence="8">Z6</strain>
    </source>
</reference>
<dbReference type="GO" id="GO:0055085">
    <property type="term" value="P:transmembrane transport"/>
    <property type="evidence" value="ECO:0007669"/>
    <property type="project" value="InterPro"/>
</dbReference>
<dbReference type="InterPro" id="IPR035906">
    <property type="entry name" value="MetI-like_sf"/>
</dbReference>
<comment type="caution">
    <text evidence="7">The sequence shown here is derived from an EMBL/GenBank/DDBJ whole genome shotgun (WGS) entry which is preliminary data.</text>
</comment>
<reference evidence="7 8" key="2">
    <citation type="submission" date="2016-08" db="EMBL/GenBank/DDBJ databases">
        <title>Orenia metallireducens sp. nov. strain Z6, a Novel Metal-reducing Firmicute from the Deep Subsurface.</title>
        <authorList>
            <person name="Maxim B.I."/>
            <person name="Kenneth K."/>
            <person name="Flynn T.M."/>
            <person name="Oloughlin E.J."/>
            <person name="Locke R.A."/>
            <person name="Weber J.R."/>
            <person name="Egan S.M."/>
            <person name="Mackie R.I."/>
            <person name="Cann I.K."/>
        </authorList>
    </citation>
    <scope>NUCLEOTIDE SEQUENCE [LARGE SCALE GENOMIC DNA]</scope>
    <source>
        <strain evidence="7 8">Z6</strain>
    </source>
</reference>
<comment type="subcellular location">
    <subcellularLocation>
        <location evidence="5">Cell membrane</location>
        <topology evidence="5">Multi-pass membrane protein</topology>
    </subcellularLocation>
    <subcellularLocation>
        <location evidence="1">Membrane</location>
        <topology evidence="1">Multi-pass membrane protein</topology>
    </subcellularLocation>
</comment>
<evidence type="ECO:0000256" key="4">
    <source>
        <dbReference type="ARBA" id="ARBA00023136"/>
    </source>
</evidence>
<keyword evidence="5" id="KW-0813">Transport</keyword>
<proteinExistence type="inferred from homology"/>